<evidence type="ECO:0000256" key="4">
    <source>
        <dbReference type="ARBA" id="ARBA00022692"/>
    </source>
</evidence>
<dbReference type="PANTHER" id="PTHR23513">
    <property type="entry name" value="INTEGRAL MEMBRANE EFFLUX PROTEIN-RELATED"/>
    <property type="match status" value="1"/>
</dbReference>
<dbReference type="Gene3D" id="1.20.1250.20">
    <property type="entry name" value="MFS general substrate transporter like domains"/>
    <property type="match status" value="1"/>
</dbReference>
<evidence type="ECO:0000313" key="8">
    <source>
        <dbReference type="EMBL" id="MFB9688795.1"/>
    </source>
</evidence>
<name>A0ABV5UEL2_9PSEU</name>
<evidence type="ECO:0000256" key="6">
    <source>
        <dbReference type="ARBA" id="ARBA00023136"/>
    </source>
</evidence>
<comment type="caution">
    <text evidence="8">The sequence shown here is derived from an EMBL/GenBank/DDBJ whole genome shotgun (WGS) entry which is preliminary data.</text>
</comment>
<keyword evidence="5 7" id="KW-1133">Transmembrane helix</keyword>
<feature type="transmembrane region" description="Helical" evidence="7">
    <location>
        <begin position="21"/>
        <end position="39"/>
    </location>
</feature>
<keyword evidence="9" id="KW-1185">Reference proteome</keyword>
<evidence type="ECO:0000256" key="3">
    <source>
        <dbReference type="ARBA" id="ARBA00022475"/>
    </source>
</evidence>
<reference evidence="8 9" key="1">
    <citation type="submission" date="2024-09" db="EMBL/GenBank/DDBJ databases">
        <authorList>
            <person name="Sun Q."/>
            <person name="Mori K."/>
        </authorList>
    </citation>
    <scope>NUCLEOTIDE SEQUENCE [LARGE SCALE GENOMIC DNA]</scope>
    <source>
        <strain evidence="8 9">JCM 13852</strain>
    </source>
</reference>
<keyword evidence="3" id="KW-1003">Cell membrane</keyword>
<feature type="transmembrane region" description="Helical" evidence="7">
    <location>
        <begin position="206"/>
        <end position="227"/>
    </location>
</feature>
<gene>
    <name evidence="8" type="ORF">ACFFTO_31860</name>
</gene>
<protein>
    <submittedName>
        <fullName evidence="8">MFS transporter</fullName>
    </submittedName>
</protein>
<evidence type="ECO:0000313" key="9">
    <source>
        <dbReference type="Proteomes" id="UP001589535"/>
    </source>
</evidence>
<feature type="transmembrane region" description="Helical" evidence="7">
    <location>
        <begin position="87"/>
        <end position="111"/>
    </location>
</feature>
<evidence type="ECO:0000256" key="1">
    <source>
        <dbReference type="ARBA" id="ARBA00004651"/>
    </source>
</evidence>
<organism evidence="8 9">
    <name type="scientific">Amycolatopsis plumensis</name>
    <dbReference type="NCBI Taxonomy" id="236508"/>
    <lineage>
        <taxon>Bacteria</taxon>
        <taxon>Bacillati</taxon>
        <taxon>Actinomycetota</taxon>
        <taxon>Actinomycetes</taxon>
        <taxon>Pseudonocardiales</taxon>
        <taxon>Pseudonocardiaceae</taxon>
        <taxon>Amycolatopsis</taxon>
    </lineage>
</organism>
<feature type="transmembrane region" description="Helical" evidence="7">
    <location>
        <begin position="158"/>
        <end position="185"/>
    </location>
</feature>
<dbReference type="SUPFAM" id="SSF103473">
    <property type="entry name" value="MFS general substrate transporter"/>
    <property type="match status" value="1"/>
</dbReference>
<feature type="transmembrane region" description="Helical" evidence="7">
    <location>
        <begin position="368"/>
        <end position="387"/>
    </location>
</feature>
<dbReference type="CDD" id="cd06173">
    <property type="entry name" value="MFS_MefA_like"/>
    <property type="match status" value="1"/>
</dbReference>
<dbReference type="Pfam" id="PF05977">
    <property type="entry name" value="MFS_3"/>
    <property type="match status" value="1"/>
</dbReference>
<dbReference type="InterPro" id="IPR010290">
    <property type="entry name" value="TM_effector"/>
</dbReference>
<sequence length="402" mass="40976">MRAFVVVKQHPAFRRFWLGMLISRTGDVVTVVAISWLVLEMAGPAELGLVLVCQGLPRVVAGPIAGRLLDRMPPRLLLGWDNAVRGVLIGLVPVLWLLDGLSVVVLCVLSAGAATTSTLTEVAESAVVPRLVPASELDAANTALATNWEAAAVLGPPLAGALVAAATAPVALVVDVVSFFVMSALCFALPDIERAPADRVRPGLGAILRLPAVLWTSVATCGFLFLGGMTEVLYPVLSREVLHTGPVGYGLLVGAAGAGGLAGVVFGTPLVTRLPPSRRIPAVVIAGAVPFALLSITGALAPALVLVAAAGACWAPYFAIERTLVQRLTPQAVRGSVMGARAAISALGFPAGSAAAGTLSAGLGPGSVVVAATAGYLLVAATVFTAVRRSQAGSRPRNPARW</sequence>
<comment type="subcellular location">
    <subcellularLocation>
        <location evidence="1">Cell membrane</location>
        <topology evidence="1">Multi-pass membrane protein</topology>
    </subcellularLocation>
</comment>
<proteinExistence type="predicted"/>
<evidence type="ECO:0000256" key="2">
    <source>
        <dbReference type="ARBA" id="ARBA00022448"/>
    </source>
</evidence>
<evidence type="ECO:0000256" key="7">
    <source>
        <dbReference type="SAM" id="Phobius"/>
    </source>
</evidence>
<feature type="transmembrane region" description="Helical" evidence="7">
    <location>
        <begin position="280"/>
        <end position="297"/>
    </location>
</feature>
<accession>A0ABV5UEL2</accession>
<keyword evidence="4 7" id="KW-0812">Transmembrane</keyword>
<dbReference type="EMBL" id="JBHMBK010000030">
    <property type="protein sequence ID" value="MFB9688795.1"/>
    <property type="molecule type" value="Genomic_DNA"/>
</dbReference>
<feature type="transmembrane region" description="Helical" evidence="7">
    <location>
        <begin position="340"/>
        <end position="362"/>
    </location>
</feature>
<evidence type="ECO:0000256" key="5">
    <source>
        <dbReference type="ARBA" id="ARBA00022989"/>
    </source>
</evidence>
<dbReference type="Proteomes" id="UP001589535">
    <property type="component" value="Unassembled WGS sequence"/>
</dbReference>
<dbReference type="InterPro" id="IPR036259">
    <property type="entry name" value="MFS_trans_sf"/>
</dbReference>
<keyword evidence="6 7" id="KW-0472">Membrane</keyword>
<dbReference type="RefSeq" id="WP_378201455.1">
    <property type="nucleotide sequence ID" value="NZ_JBHMBK010000030.1"/>
</dbReference>
<dbReference type="PANTHER" id="PTHR23513:SF18">
    <property type="entry name" value="INTEGRAL MEMBRANE PROTEIN"/>
    <property type="match status" value="1"/>
</dbReference>
<feature type="transmembrane region" description="Helical" evidence="7">
    <location>
        <begin position="247"/>
        <end position="268"/>
    </location>
</feature>
<keyword evidence="2" id="KW-0813">Transport</keyword>